<evidence type="ECO:0000256" key="2">
    <source>
        <dbReference type="ARBA" id="ARBA00023157"/>
    </source>
</evidence>
<evidence type="ECO:0000256" key="1">
    <source>
        <dbReference type="ARBA" id="ARBA00022729"/>
    </source>
</evidence>
<keyword evidence="2" id="KW-1015">Disulfide bond</keyword>
<evidence type="ECO:0000259" key="3">
    <source>
        <dbReference type="SMART" id="SM00560"/>
    </source>
</evidence>
<dbReference type="Gene3D" id="2.60.120.200">
    <property type="match status" value="1"/>
</dbReference>
<organism evidence="4">
    <name type="scientific">marine sediment metagenome</name>
    <dbReference type="NCBI Taxonomy" id="412755"/>
    <lineage>
        <taxon>unclassified sequences</taxon>
        <taxon>metagenomes</taxon>
        <taxon>ecological metagenomes</taxon>
    </lineage>
</organism>
<dbReference type="SMART" id="SM00560">
    <property type="entry name" value="LamGL"/>
    <property type="match status" value="1"/>
</dbReference>
<dbReference type="InterPro" id="IPR013320">
    <property type="entry name" value="ConA-like_dom_sf"/>
</dbReference>
<feature type="non-terminal residue" evidence="4">
    <location>
        <position position="582"/>
    </location>
</feature>
<protein>
    <recommendedName>
        <fullName evidence="3">LamG-like jellyroll fold domain-containing protein</fullName>
    </recommendedName>
</protein>
<dbReference type="SUPFAM" id="SSF49899">
    <property type="entry name" value="Concanavalin A-like lectins/glucanases"/>
    <property type="match status" value="1"/>
</dbReference>
<gene>
    <name evidence="4" type="ORF">LCGC14_2289260</name>
</gene>
<dbReference type="InterPro" id="IPR006558">
    <property type="entry name" value="LamG-like"/>
</dbReference>
<dbReference type="EMBL" id="LAZR01032026">
    <property type="protein sequence ID" value="KKL52061.1"/>
    <property type="molecule type" value="Genomic_DNA"/>
</dbReference>
<dbReference type="AlphaFoldDB" id="A0A0F9DEA4"/>
<feature type="domain" description="LamG-like jellyroll fold" evidence="3">
    <location>
        <begin position="200"/>
        <end position="348"/>
    </location>
</feature>
<reference evidence="4" key="1">
    <citation type="journal article" date="2015" name="Nature">
        <title>Complex archaea that bridge the gap between prokaryotes and eukaryotes.</title>
        <authorList>
            <person name="Spang A."/>
            <person name="Saw J.H."/>
            <person name="Jorgensen S.L."/>
            <person name="Zaremba-Niedzwiedzka K."/>
            <person name="Martijn J."/>
            <person name="Lind A.E."/>
            <person name="van Eijk R."/>
            <person name="Schleper C."/>
            <person name="Guy L."/>
            <person name="Ettema T.J."/>
        </authorList>
    </citation>
    <scope>NUCLEOTIDE SEQUENCE</scope>
</reference>
<accession>A0A0F9DEA4</accession>
<keyword evidence="1" id="KW-0732">Signal</keyword>
<dbReference type="Pfam" id="PF13385">
    <property type="entry name" value="Laminin_G_3"/>
    <property type="match status" value="1"/>
</dbReference>
<proteinExistence type="predicted"/>
<comment type="caution">
    <text evidence="4">The sequence shown here is derived from an EMBL/GenBank/DDBJ whole genome shotgun (WGS) entry which is preliminary data.</text>
</comment>
<feature type="non-terminal residue" evidence="4">
    <location>
        <position position="1"/>
    </location>
</feature>
<name>A0A0F9DEA4_9ZZZZ</name>
<sequence>NTDTNDVEFFNGVSWVSMSGGDVSGSPSSTDKALVRFVGIGGKNIQNSLAVLSDAGVLTGISKLGVGPGGIDASAIFTATGTAKGSIPAPRMTTVQRDAITSPATGLRIFNITTNQPEFFNGTAWFGTHFQKAYPSDEDSVLNLSLRDIFDSSPFVNDMVLEGAAAINSAAGRIGSGLRLDGTAGTIGRVLDNASLRFTNLITAEAWIFPNTDGAGFQPIVSKTDSGTGNGWNFVYQSNGLRITFRKNNGAGTSDTFTILAGQVPTSVYTHVAMTYDDSNNALRVYINGELKDSRTFVATTGVGNGWSDSADDLILGNRLNNGNPSTGNEFNGDMSNVRVYDRVLSAEEIRIQHLRGSNFRTKLFGLGSNLLKGGEITINATDNTKFDVSAGTIIFTNVSDPLNPRQRLIDFPAFLSQSTVGAGPATRISYKKDGTLEVVVFTGRVTQAETRTGLVQLGFVRHPGIGVTINGVFISPSAVNNISYENNDTLHKNGVQRVSGGFVEPNGANLNMNRVATVEHDPKAPFFHVQPNDPYTVSLIAETAFAFLFAWRSGTGNGTAFGAFTTVINTDNFDDGTVSSG</sequence>
<evidence type="ECO:0000313" key="4">
    <source>
        <dbReference type="EMBL" id="KKL52061.1"/>
    </source>
</evidence>